<dbReference type="Pfam" id="PF01872">
    <property type="entry name" value="RibD_C"/>
    <property type="match status" value="1"/>
</dbReference>
<name>A0A5C4USU1_9ACTN</name>
<sequence>MVMTSADVIFGRRRGRPADPELVVVTARAALPVEHPALQAGALVLTTTAVARELRGNLPASCTVLAAGSGPRLSMCEVLDAVHARGHRVLLTEGGPYVVGQLMAGGLQDELFLTIAPIPPGRIDTPRPGLIAGQEFLPARRHPAHLVSVRRHESYLFLRYRFHRSITNEDSDTHPHA</sequence>
<organism evidence="2 3">
    <name type="scientific">Nonomuraea phyllanthi</name>
    <dbReference type="NCBI Taxonomy" id="2219224"/>
    <lineage>
        <taxon>Bacteria</taxon>
        <taxon>Bacillati</taxon>
        <taxon>Actinomycetota</taxon>
        <taxon>Actinomycetes</taxon>
        <taxon>Streptosporangiales</taxon>
        <taxon>Streptosporangiaceae</taxon>
        <taxon>Nonomuraea</taxon>
    </lineage>
</organism>
<evidence type="ECO:0000313" key="3">
    <source>
        <dbReference type="Proteomes" id="UP000312512"/>
    </source>
</evidence>
<dbReference type="RefSeq" id="WP_139638404.1">
    <property type="nucleotide sequence ID" value="NZ_CP045572.1"/>
</dbReference>
<gene>
    <name evidence="2" type="ORF">FH608_050760</name>
</gene>
<dbReference type="InterPro" id="IPR002734">
    <property type="entry name" value="RibDG_C"/>
</dbReference>
<keyword evidence="3" id="KW-1185">Reference proteome</keyword>
<dbReference type="EMBL" id="VDLX02000044">
    <property type="protein sequence ID" value="KAB8181805.1"/>
    <property type="molecule type" value="Genomic_DNA"/>
</dbReference>
<accession>A0A5P9YQX7</accession>
<dbReference type="Proteomes" id="UP000312512">
    <property type="component" value="Unassembled WGS sequence"/>
</dbReference>
<dbReference type="AlphaFoldDB" id="A0A5C4USU1"/>
<dbReference type="InterPro" id="IPR024072">
    <property type="entry name" value="DHFR-like_dom_sf"/>
</dbReference>
<dbReference type="Gene3D" id="3.40.430.10">
    <property type="entry name" value="Dihydrofolate Reductase, subunit A"/>
    <property type="match status" value="1"/>
</dbReference>
<dbReference type="GO" id="GO:0009231">
    <property type="term" value="P:riboflavin biosynthetic process"/>
    <property type="evidence" value="ECO:0007669"/>
    <property type="project" value="InterPro"/>
</dbReference>
<comment type="caution">
    <text evidence="2">The sequence shown here is derived from an EMBL/GenBank/DDBJ whole genome shotgun (WGS) entry which is preliminary data.</text>
</comment>
<evidence type="ECO:0000259" key="1">
    <source>
        <dbReference type="Pfam" id="PF01872"/>
    </source>
</evidence>
<dbReference type="SUPFAM" id="SSF53597">
    <property type="entry name" value="Dihydrofolate reductase-like"/>
    <property type="match status" value="1"/>
</dbReference>
<feature type="domain" description="Bacterial bifunctional deaminase-reductase C-terminal" evidence="1">
    <location>
        <begin position="18"/>
        <end position="126"/>
    </location>
</feature>
<protein>
    <recommendedName>
        <fullName evidence="1">Bacterial bifunctional deaminase-reductase C-terminal domain-containing protein</fullName>
    </recommendedName>
</protein>
<evidence type="ECO:0000313" key="2">
    <source>
        <dbReference type="EMBL" id="KAB8181805.1"/>
    </source>
</evidence>
<reference evidence="2 3" key="1">
    <citation type="submission" date="2019-10" db="EMBL/GenBank/DDBJ databases">
        <title>Nonomuraea sp. nov., isolated from Phyllanthus amarus.</title>
        <authorList>
            <person name="Klykleung N."/>
            <person name="Tanasupawat S."/>
        </authorList>
    </citation>
    <scope>NUCLEOTIDE SEQUENCE [LARGE SCALE GENOMIC DNA]</scope>
    <source>
        <strain evidence="2 3">PA1-10</strain>
    </source>
</reference>
<dbReference type="OrthoDB" id="9800865at2"/>
<accession>A0A5C4USU1</accession>
<proteinExistence type="predicted"/>
<dbReference type="GO" id="GO:0008703">
    <property type="term" value="F:5-amino-6-(5-phosphoribosylamino)uracil reductase activity"/>
    <property type="evidence" value="ECO:0007669"/>
    <property type="project" value="InterPro"/>
</dbReference>